<organism evidence="1 2">
    <name type="scientific">Candidatus Contendobacter odensis Run_B_J11</name>
    <dbReference type="NCBI Taxonomy" id="1400861"/>
    <lineage>
        <taxon>Bacteria</taxon>
        <taxon>Pseudomonadati</taxon>
        <taxon>Pseudomonadota</taxon>
        <taxon>Gammaproteobacteria</taxon>
        <taxon>Candidatus Competibacteraceae</taxon>
        <taxon>Candidatus Contendibacter</taxon>
    </lineage>
</organism>
<keyword evidence="2" id="KW-1185">Reference proteome</keyword>
<proteinExistence type="predicted"/>
<evidence type="ECO:0000313" key="2">
    <source>
        <dbReference type="Proteomes" id="UP000019184"/>
    </source>
</evidence>
<gene>
    <name evidence="1" type="ORF">BN874_1200001</name>
</gene>
<dbReference type="EMBL" id="CBTK010000025">
    <property type="protein sequence ID" value="CDH43465.1"/>
    <property type="molecule type" value="Genomic_DNA"/>
</dbReference>
<dbReference type="Proteomes" id="UP000019184">
    <property type="component" value="Unassembled WGS sequence"/>
</dbReference>
<protein>
    <submittedName>
        <fullName evidence="1">Uncharacterized protein</fullName>
    </submittedName>
</protein>
<dbReference type="RefSeq" id="WP_154724704.1">
    <property type="nucleotide sequence ID" value="NZ_CBTK010000025.1"/>
</dbReference>
<reference evidence="1 2" key="1">
    <citation type="journal article" date="2014" name="ISME J.">
        <title>Candidatus Competibacter-lineage genomes retrieved from metagenomes reveal functional metabolic diversity.</title>
        <authorList>
            <person name="McIlroy S.J."/>
            <person name="Albertsen M."/>
            <person name="Andresen E.K."/>
            <person name="Saunders A.M."/>
            <person name="Kristiansen R."/>
            <person name="Stokholm-Bjerregaard M."/>
            <person name="Nielsen K.L."/>
            <person name="Nielsen P.H."/>
        </authorList>
    </citation>
    <scope>NUCLEOTIDE SEQUENCE [LARGE SCALE GENOMIC DNA]</scope>
    <source>
        <strain evidence="1 2">Run_B_J11</strain>
    </source>
</reference>
<accession>A0A7U7G8G7</accession>
<comment type="caution">
    <text evidence="1">The sequence shown here is derived from an EMBL/GenBank/DDBJ whole genome shotgun (WGS) entry which is preliminary data.</text>
</comment>
<sequence>MSRVIARWLNWIKKYTNQIGTTIAMTTTLYQHAVVTEDHCIHIQNLQLPVGAEIGVVLIVGEPQVSSRPATFWDRIPEMMVDGLPSDYSNRFEEYQQFPVS</sequence>
<dbReference type="AlphaFoldDB" id="A0A7U7G8G7"/>
<evidence type="ECO:0000313" key="1">
    <source>
        <dbReference type="EMBL" id="CDH43465.1"/>
    </source>
</evidence>
<name>A0A7U7G8G7_9GAMM</name>